<comment type="caution">
    <text evidence="3">The sequence shown here is derived from an EMBL/GenBank/DDBJ whole genome shotgun (WGS) entry which is preliminary data.</text>
</comment>
<dbReference type="PANTHER" id="PTHR43096:SF52">
    <property type="entry name" value="DNAJ HOMOLOG 1, MITOCHONDRIAL-RELATED"/>
    <property type="match status" value="1"/>
</dbReference>
<evidence type="ECO:0000259" key="2">
    <source>
        <dbReference type="PROSITE" id="PS50076"/>
    </source>
</evidence>
<evidence type="ECO:0000313" key="3">
    <source>
        <dbReference type="EMBL" id="MFC4310638.1"/>
    </source>
</evidence>
<dbReference type="CDD" id="cd10747">
    <property type="entry name" value="DnaJ_C"/>
    <property type="match status" value="1"/>
</dbReference>
<dbReference type="Pfam" id="PF00226">
    <property type="entry name" value="DnaJ"/>
    <property type="match status" value="1"/>
</dbReference>
<dbReference type="InterPro" id="IPR036869">
    <property type="entry name" value="J_dom_sf"/>
</dbReference>
<dbReference type="SMART" id="SM00271">
    <property type="entry name" value="DnaJ"/>
    <property type="match status" value="1"/>
</dbReference>
<name>A0ABV8SUK9_9GAMM</name>
<evidence type="ECO:0000313" key="4">
    <source>
        <dbReference type="Proteomes" id="UP001595904"/>
    </source>
</evidence>
<keyword evidence="4" id="KW-1185">Reference proteome</keyword>
<dbReference type="Proteomes" id="UP001595904">
    <property type="component" value="Unassembled WGS sequence"/>
</dbReference>
<feature type="domain" description="J" evidence="2">
    <location>
        <begin position="6"/>
        <end position="70"/>
    </location>
</feature>
<keyword evidence="1" id="KW-0143">Chaperone</keyword>
<dbReference type="RefSeq" id="WP_380598287.1">
    <property type="nucleotide sequence ID" value="NZ_JBHSDU010000003.1"/>
</dbReference>
<dbReference type="PRINTS" id="PR00625">
    <property type="entry name" value="JDOMAIN"/>
</dbReference>
<dbReference type="Gene3D" id="1.10.287.110">
    <property type="entry name" value="DnaJ domain"/>
    <property type="match status" value="1"/>
</dbReference>
<dbReference type="InterPro" id="IPR008971">
    <property type="entry name" value="HSP40/DnaJ_pept-bd"/>
</dbReference>
<dbReference type="CDD" id="cd06257">
    <property type="entry name" value="DnaJ"/>
    <property type="match status" value="1"/>
</dbReference>
<organism evidence="3 4">
    <name type="scientific">Steroidobacter flavus</name>
    <dbReference type="NCBI Taxonomy" id="1842136"/>
    <lineage>
        <taxon>Bacteria</taxon>
        <taxon>Pseudomonadati</taxon>
        <taxon>Pseudomonadota</taxon>
        <taxon>Gammaproteobacteria</taxon>
        <taxon>Steroidobacterales</taxon>
        <taxon>Steroidobacteraceae</taxon>
        <taxon>Steroidobacter</taxon>
    </lineage>
</organism>
<dbReference type="InterPro" id="IPR018253">
    <property type="entry name" value="DnaJ_domain_CS"/>
</dbReference>
<dbReference type="InterPro" id="IPR001623">
    <property type="entry name" value="DnaJ_domain"/>
</dbReference>
<reference evidence="4" key="1">
    <citation type="journal article" date="2019" name="Int. J. Syst. Evol. Microbiol.">
        <title>The Global Catalogue of Microorganisms (GCM) 10K type strain sequencing project: providing services to taxonomists for standard genome sequencing and annotation.</title>
        <authorList>
            <consortium name="The Broad Institute Genomics Platform"/>
            <consortium name="The Broad Institute Genome Sequencing Center for Infectious Disease"/>
            <person name="Wu L."/>
            <person name="Ma J."/>
        </authorList>
    </citation>
    <scope>NUCLEOTIDE SEQUENCE [LARGE SCALE GENOMIC DNA]</scope>
    <source>
        <strain evidence="4">CGMCC 1.10759</strain>
    </source>
</reference>
<dbReference type="SUPFAM" id="SSF46565">
    <property type="entry name" value="Chaperone J-domain"/>
    <property type="match status" value="1"/>
</dbReference>
<dbReference type="PANTHER" id="PTHR43096">
    <property type="entry name" value="DNAJ HOMOLOG 1, MITOCHONDRIAL-RELATED"/>
    <property type="match status" value="1"/>
</dbReference>
<dbReference type="EMBL" id="JBHSDU010000003">
    <property type="protein sequence ID" value="MFC4310638.1"/>
    <property type="molecule type" value="Genomic_DNA"/>
</dbReference>
<dbReference type="PROSITE" id="PS00636">
    <property type="entry name" value="DNAJ_1"/>
    <property type="match status" value="1"/>
</dbReference>
<evidence type="ECO:0000256" key="1">
    <source>
        <dbReference type="ARBA" id="ARBA00023186"/>
    </source>
</evidence>
<dbReference type="PROSITE" id="PS50076">
    <property type="entry name" value="DNAJ_2"/>
    <property type="match status" value="1"/>
</dbReference>
<dbReference type="SUPFAM" id="SSF49493">
    <property type="entry name" value="HSP40/DnaJ peptide-binding domain"/>
    <property type="match status" value="2"/>
</dbReference>
<protein>
    <submittedName>
        <fullName evidence="3">DnaJ C-terminal domain-containing protein</fullName>
    </submittedName>
</protein>
<accession>A0ABV8SUK9</accession>
<dbReference type="InterPro" id="IPR002939">
    <property type="entry name" value="DnaJ_C"/>
</dbReference>
<sequence length="310" mass="33992">MPEYKDYYKIMGVARDVGQDELKRVYRRLARKYHPDVSKEKDAEARFKEVQEAYEVLKDPQKRAAYDQLGSNWRQGQEFRPPPDWGQNFEFSNAFGDQEGGFSDFFSSLFGGAGAARGGGRARGAGGRGFAMAGDDQVASIEIDLEDSFRGGSQTIELKSGHGAARTLKITIPQGIVEGQRIRLAGQGSPGHGGGPAGDLYLEVKFRKHKLFQVEGRDVTLTLPIAPWEAALGATVPTPTLAGAVDLRIPANAKAGQRMRLKGRGLPGTTAGDQYVVLKIVLPPADTQEARELYERMQRELPFDPRAELQ</sequence>
<dbReference type="Gene3D" id="2.60.260.20">
    <property type="entry name" value="Urease metallochaperone UreE, N-terminal domain"/>
    <property type="match status" value="2"/>
</dbReference>
<proteinExistence type="predicted"/>
<dbReference type="Pfam" id="PF01556">
    <property type="entry name" value="DnaJ_C"/>
    <property type="match status" value="1"/>
</dbReference>
<gene>
    <name evidence="3" type="ORF">ACFPN2_16215</name>
</gene>